<keyword evidence="3" id="KW-0378">Hydrolase</keyword>
<feature type="domain" description="DEAD-box RNA helicase Q" evidence="11">
    <location>
        <begin position="82"/>
        <end position="110"/>
    </location>
</feature>
<dbReference type="PANTHER" id="PTHR47958">
    <property type="entry name" value="ATP-DEPENDENT RNA HELICASE DBP3"/>
    <property type="match status" value="1"/>
</dbReference>
<evidence type="ECO:0000256" key="3">
    <source>
        <dbReference type="ARBA" id="ARBA00022801"/>
    </source>
</evidence>
<evidence type="ECO:0000256" key="4">
    <source>
        <dbReference type="ARBA" id="ARBA00022806"/>
    </source>
</evidence>
<dbReference type="GO" id="GO:0003723">
    <property type="term" value="F:RNA binding"/>
    <property type="evidence" value="ECO:0007669"/>
    <property type="project" value="UniProtKB-KW"/>
</dbReference>
<protein>
    <recommendedName>
        <fullName evidence="1">RNA helicase</fullName>
        <ecNumber evidence="1">3.6.4.13</ecNumber>
    </recommendedName>
</protein>
<keyword evidence="6" id="KW-0694">RNA-binding</keyword>
<dbReference type="SUPFAM" id="SSF52540">
    <property type="entry name" value="P-loop containing nucleoside triphosphate hydrolases"/>
    <property type="match status" value="1"/>
</dbReference>
<keyword evidence="2" id="KW-0547">Nucleotide-binding</keyword>
<dbReference type="EMBL" id="JAODUP010000152">
    <property type="protein sequence ID" value="KAK2159484.1"/>
    <property type="molecule type" value="Genomic_DNA"/>
</dbReference>
<evidence type="ECO:0000313" key="13">
    <source>
        <dbReference type="Proteomes" id="UP001208570"/>
    </source>
</evidence>
<name>A0AAD9JU82_9ANNE</name>
<accession>A0AAD9JU82</accession>
<dbReference type="EC" id="3.6.4.13" evidence="1"/>
<evidence type="ECO:0000256" key="5">
    <source>
        <dbReference type="ARBA" id="ARBA00022840"/>
    </source>
</evidence>
<dbReference type="GO" id="GO:0005524">
    <property type="term" value="F:ATP binding"/>
    <property type="evidence" value="ECO:0007669"/>
    <property type="project" value="UniProtKB-KW"/>
</dbReference>
<feature type="region of interest" description="Disordered" evidence="9">
    <location>
        <begin position="19"/>
        <end position="44"/>
    </location>
</feature>
<dbReference type="PROSITE" id="PS51192">
    <property type="entry name" value="HELICASE_ATP_BIND_1"/>
    <property type="match status" value="1"/>
</dbReference>
<evidence type="ECO:0000256" key="8">
    <source>
        <dbReference type="PROSITE-ProRule" id="PRU00552"/>
    </source>
</evidence>
<dbReference type="AlphaFoldDB" id="A0AAD9JU82"/>
<comment type="catalytic activity">
    <reaction evidence="7">
        <text>ATP + H2O = ADP + phosphate + H(+)</text>
        <dbReference type="Rhea" id="RHEA:13065"/>
        <dbReference type="ChEBI" id="CHEBI:15377"/>
        <dbReference type="ChEBI" id="CHEBI:15378"/>
        <dbReference type="ChEBI" id="CHEBI:30616"/>
        <dbReference type="ChEBI" id="CHEBI:43474"/>
        <dbReference type="ChEBI" id="CHEBI:456216"/>
        <dbReference type="EC" id="3.6.4.13"/>
    </reaction>
</comment>
<dbReference type="GO" id="GO:0016787">
    <property type="term" value="F:hydrolase activity"/>
    <property type="evidence" value="ECO:0007669"/>
    <property type="project" value="UniProtKB-KW"/>
</dbReference>
<evidence type="ECO:0000256" key="1">
    <source>
        <dbReference type="ARBA" id="ARBA00012552"/>
    </source>
</evidence>
<keyword evidence="5" id="KW-0067">ATP-binding</keyword>
<feature type="short sequence motif" description="Q motif" evidence="8">
    <location>
        <begin position="82"/>
        <end position="110"/>
    </location>
</feature>
<organism evidence="12 13">
    <name type="scientific">Paralvinella palmiformis</name>
    <dbReference type="NCBI Taxonomy" id="53620"/>
    <lineage>
        <taxon>Eukaryota</taxon>
        <taxon>Metazoa</taxon>
        <taxon>Spiralia</taxon>
        <taxon>Lophotrochozoa</taxon>
        <taxon>Annelida</taxon>
        <taxon>Polychaeta</taxon>
        <taxon>Sedentaria</taxon>
        <taxon>Canalipalpata</taxon>
        <taxon>Terebellida</taxon>
        <taxon>Terebelliformia</taxon>
        <taxon>Alvinellidae</taxon>
        <taxon>Paralvinella</taxon>
    </lineage>
</organism>
<comment type="caution">
    <text evidence="12">The sequence shown here is derived from an EMBL/GenBank/DDBJ whole genome shotgun (WGS) entry which is preliminary data.</text>
</comment>
<dbReference type="InterPro" id="IPR014014">
    <property type="entry name" value="RNA_helicase_DEAD_Q_motif"/>
</dbReference>
<dbReference type="FunFam" id="3.40.50.300:FF:000849">
    <property type="entry name" value="ATP-dependent RNA helicase DBP5"/>
    <property type="match status" value="1"/>
</dbReference>
<dbReference type="Pfam" id="PF00270">
    <property type="entry name" value="DEAD"/>
    <property type="match status" value="1"/>
</dbReference>
<feature type="domain" description="Helicase ATP-binding" evidence="10">
    <location>
        <begin position="115"/>
        <end position="283"/>
    </location>
</feature>
<evidence type="ECO:0000259" key="11">
    <source>
        <dbReference type="PROSITE" id="PS51195"/>
    </source>
</evidence>
<dbReference type="Proteomes" id="UP001208570">
    <property type="component" value="Unassembled WGS sequence"/>
</dbReference>
<dbReference type="InterPro" id="IPR014001">
    <property type="entry name" value="Helicase_ATP-bd"/>
</dbReference>
<reference evidence="12" key="1">
    <citation type="journal article" date="2023" name="Mol. Biol. Evol.">
        <title>Third-Generation Sequencing Reveals the Adaptive Role of the Epigenome in Three Deep-Sea Polychaetes.</title>
        <authorList>
            <person name="Perez M."/>
            <person name="Aroh O."/>
            <person name="Sun Y."/>
            <person name="Lan Y."/>
            <person name="Juniper S.K."/>
            <person name="Young C.R."/>
            <person name="Angers B."/>
            <person name="Qian P.Y."/>
        </authorList>
    </citation>
    <scope>NUCLEOTIDE SEQUENCE</scope>
    <source>
        <strain evidence="12">P08H-3</strain>
    </source>
</reference>
<sequence length="336" mass="37193">MADIDWISAIEDQEKGVNKLNIGKNTDGSEGDAAKDGAGTDGQVSRADTSLINKLLRDKLVVPTSDLEVLQKNKDSPLYSAKSFDDLHLKQELLKGVYDMGFNAPSKIQESALPLLLADPPQNMIAQSQSGTGKTAAFVLTMLSRVNPAFPYTQGICLAPTYELAIQIGAVTKKMAKYMPDVKIGYAVRGERVRRGEKVPFHIVIGTPGTMLDWCIKHRVIDLKKVAVFVLDEADIFPGCVKCAMFFLHRGLSKDTQMLFFSATYDEEVMKFARAVVPDAVIIRLKREEESLDNIKQYYIVCKDQEEKFVALSNIYGAITIGQSMIFCHVSSVLLE</sequence>
<evidence type="ECO:0000313" key="12">
    <source>
        <dbReference type="EMBL" id="KAK2159484.1"/>
    </source>
</evidence>
<evidence type="ECO:0000256" key="2">
    <source>
        <dbReference type="ARBA" id="ARBA00022741"/>
    </source>
</evidence>
<gene>
    <name evidence="12" type="ORF">LSH36_152g04014</name>
</gene>
<dbReference type="GO" id="GO:0003724">
    <property type="term" value="F:RNA helicase activity"/>
    <property type="evidence" value="ECO:0007669"/>
    <property type="project" value="UniProtKB-EC"/>
</dbReference>
<keyword evidence="4" id="KW-0347">Helicase</keyword>
<evidence type="ECO:0000256" key="7">
    <source>
        <dbReference type="ARBA" id="ARBA00047984"/>
    </source>
</evidence>
<dbReference type="SMART" id="SM00487">
    <property type="entry name" value="DEXDc"/>
    <property type="match status" value="1"/>
</dbReference>
<keyword evidence="13" id="KW-1185">Reference proteome</keyword>
<dbReference type="PROSITE" id="PS51195">
    <property type="entry name" value="Q_MOTIF"/>
    <property type="match status" value="1"/>
</dbReference>
<evidence type="ECO:0000256" key="6">
    <source>
        <dbReference type="ARBA" id="ARBA00022884"/>
    </source>
</evidence>
<dbReference type="InterPro" id="IPR011545">
    <property type="entry name" value="DEAD/DEAH_box_helicase_dom"/>
</dbReference>
<evidence type="ECO:0000259" key="10">
    <source>
        <dbReference type="PROSITE" id="PS51192"/>
    </source>
</evidence>
<evidence type="ECO:0000256" key="9">
    <source>
        <dbReference type="SAM" id="MobiDB-lite"/>
    </source>
</evidence>
<dbReference type="InterPro" id="IPR027417">
    <property type="entry name" value="P-loop_NTPase"/>
</dbReference>
<proteinExistence type="predicted"/>
<dbReference type="Gene3D" id="3.40.50.300">
    <property type="entry name" value="P-loop containing nucleotide triphosphate hydrolases"/>
    <property type="match status" value="1"/>
</dbReference>